<comment type="similarity">
    <text evidence="2">Belongs to the class I-like SAM-binding methyltransferase superfamily. Erg6/SMT family.</text>
</comment>
<organism evidence="4 5">
    <name type="scientific">Bombardia bombarda</name>
    <dbReference type="NCBI Taxonomy" id="252184"/>
    <lineage>
        <taxon>Eukaryota</taxon>
        <taxon>Fungi</taxon>
        <taxon>Dikarya</taxon>
        <taxon>Ascomycota</taxon>
        <taxon>Pezizomycotina</taxon>
        <taxon>Sordariomycetes</taxon>
        <taxon>Sordariomycetidae</taxon>
        <taxon>Sordariales</taxon>
        <taxon>Lasiosphaeriaceae</taxon>
        <taxon>Bombardia</taxon>
    </lineage>
</organism>
<feature type="domain" description="Methyltransferase type 11" evidence="3">
    <location>
        <begin position="86"/>
        <end position="185"/>
    </location>
</feature>
<keyword evidence="5" id="KW-1185">Reference proteome</keyword>
<dbReference type="Proteomes" id="UP001174934">
    <property type="component" value="Unassembled WGS sequence"/>
</dbReference>
<dbReference type="InterPro" id="IPR013216">
    <property type="entry name" value="Methyltransf_11"/>
</dbReference>
<proteinExistence type="inferred from homology"/>
<dbReference type="Gene3D" id="3.40.50.150">
    <property type="entry name" value="Vaccinia Virus protein VP39"/>
    <property type="match status" value="1"/>
</dbReference>
<dbReference type="InterPro" id="IPR029063">
    <property type="entry name" value="SAM-dependent_MTases_sf"/>
</dbReference>
<evidence type="ECO:0000259" key="3">
    <source>
        <dbReference type="Pfam" id="PF08241"/>
    </source>
</evidence>
<gene>
    <name evidence="4" type="ORF">B0T17DRAFT_500763</name>
</gene>
<dbReference type="SUPFAM" id="SSF53335">
    <property type="entry name" value="S-adenosyl-L-methionine-dependent methyltransferases"/>
    <property type="match status" value="1"/>
</dbReference>
<dbReference type="GO" id="GO:0003838">
    <property type="term" value="F:sterol 24-C-methyltransferase activity"/>
    <property type="evidence" value="ECO:0007669"/>
    <property type="project" value="TreeGrafter"/>
</dbReference>
<evidence type="ECO:0000313" key="4">
    <source>
        <dbReference type="EMBL" id="KAK0609975.1"/>
    </source>
</evidence>
<name>A0AA39U331_9PEZI</name>
<dbReference type="GO" id="GO:0005783">
    <property type="term" value="C:endoplasmic reticulum"/>
    <property type="evidence" value="ECO:0007669"/>
    <property type="project" value="TreeGrafter"/>
</dbReference>
<dbReference type="GO" id="GO:0006696">
    <property type="term" value="P:ergosterol biosynthetic process"/>
    <property type="evidence" value="ECO:0007669"/>
    <property type="project" value="TreeGrafter"/>
</dbReference>
<keyword evidence="1" id="KW-0808">Transferase</keyword>
<dbReference type="GO" id="GO:0032259">
    <property type="term" value="P:methylation"/>
    <property type="evidence" value="ECO:0007669"/>
    <property type="project" value="UniProtKB-KW"/>
</dbReference>
<dbReference type="EMBL" id="JAULSR010000011">
    <property type="protein sequence ID" value="KAK0609975.1"/>
    <property type="molecule type" value="Genomic_DNA"/>
</dbReference>
<evidence type="ECO:0000313" key="5">
    <source>
        <dbReference type="Proteomes" id="UP001174934"/>
    </source>
</evidence>
<dbReference type="AlphaFoldDB" id="A0AA39U331"/>
<dbReference type="CDD" id="cd02440">
    <property type="entry name" value="AdoMet_MTases"/>
    <property type="match status" value="1"/>
</dbReference>
<dbReference type="InterPro" id="IPR050447">
    <property type="entry name" value="Erg6_SMT_methyltransf"/>
</dbReference>
<dbReference type="Pfam" id="PF08241">
    <property type="entry name" value="Methyltransf_11"/>
    <property type="match status" value="1"/>
</dbReference>
<comment type="caution">
    <text evidence="4">The sequence shown here is derived from an EMBL/GenBank/DDBJ whole genome shotgun (WGS) entry which is preliminary data.</text>
</comment>
<dbReference type="PANTHER" id="PTHR44068:SF1">
    <property type="entry name" value="HYPOTHETICAL LOC100005854"/>
    <property type="match status" value="1"/>
</dbReference>
<sequence length="308" mass="34456">MSNPPASSETPNGLPAVPIFDDHTALAANYNSIECRFGWDFLLGGNRHFGYYDTDTYWPLPFSRAQRRMEERLLGTLSLPPNSRLLDAGCGDGYVAMFMARHGGMRVTAFDVIERHVDNARKNVADANLNSLIAVTRLDFAHLDTLPPASHDGVYTSEALLHAADPGAVVAGFLRILRPGGRLVMHEFHHDFADQAMVPGYTREINNTVPPKDPATGAPRQEAFYRVETYFTKILEQAGYTDIVVQNYSDRMQPMLRFMSIFGVTRHIVRFFRLERWFPNAAATTEGYVGQEHWAYASISATRPVEGA</sequence>
<protein>
    <submittedName>
        <fullName evidence="4">S-adenosyl-L-methionine-dependent methyltransferase</fullName>
    </submittedName>
</protein>
<keyword evidence="4" id="KW-0489">Methyltransferase</keyword>
<accession>A0AA39U331</accession>
<reference evidence="4" key="1">
    <citation type="submission" date="2023-06" db="EMBL/GenBank/DDBJ databases">
        <title>Genome-scale phylogeny and comparative genomics of the fungal order Sordariales.</title>
        <authorList>
            <consortium name="Lawrence Berkeley National Laboratory"/>
            <person name="Hensen N."/>
            <person name="Bonometti L."/>
            <person name="Westerberg I."/>
            <person name="Brannstrom I.O."/>
            <person name="Guillou S."/>
            <person name="Cros-Aarteil S."/>
            <person name="Calhoun S."/>
            <person name="Haridas S."/>
            <person name="Kuo A."/>
            <person name="Mondo S."/>
            <person name="Pangilinan J."/>
            <person name="Riley R."/>
            <person name="LaButti K."/>
            <person name="Andreopoulos B."/>
            <person name="Lipzen A."/>
            <person name="Chen C."/>
            <person name="Yanf M."/>
            <person name="Daum C."/>
            <person name="Ng V."/>
            <person name="Clum A."/>
            <person name="Steindorff A."/>
            <person name="Ohm R."/>
            <person name="Martin F."/>
            <person name="Silar P."/>
            <person name="Natvig D."/>
            <person name="Lalanne C."/>
            <person name="Gautier V."/>
            <person name="Ament-velasquez S.L."/>
            <person name="Kruys A."/>
            <person name="Hutchinson M.I."/>
            <person name="Powell A.J."/>
            <person name="Barry K."/>
            <person name="Miller A.N."/>
            <person name="Grigoriev I.V."/>
            <person name="Debuchy R."/>
            <person name="Gladieux P."/>
            <person name="Thoren M.H."/>
            <person name="Johannesson H."/>
        </authorList>
    </citation>
    <scope>NUCLEOTIDE SEQUENCE</scope>
    <source>
        <strain evidence="4">SMH3391-2</strain>
    </source>
</reference>
<evidence type="ECO:0000256" key="1">
    <source>
        <dbReference type="ARBA" id="ARBA00022679"/>
    </source>
</evidence>
<evidence type="ECO:0000256" key="2">
    <source>
        <dbReference type="ARBA" id="ARBA00038188"/>
    </source>
</evidence>
<dbReference type="PANTHER" id="PTHR44068">
    <property type="entry name" value="ZGC:194242"/>
    <property type="match status" value="1"/>
</dbReference>